<accession>A0A4S2KIN2</accession>
<proteinExistence type="predicted"/>
<feature type="compositionally biased region" description="Basic and acidic residues" evidence="1">
    <location>
        <begin position="120"/>
        <end position="139"/>
    </location>
</feature>
<dbReference type="EMBL" id="QBLH01002148">
    <property type="protein sequence ID" value="TGZ49372.1"/>
    <property type="molecule type" value="Genomic_DNA"/>
</dbReference>
<feature type="region of interest" description="Disordered" evidence="1">
    <location>
        <begin position="99"/>
        <end position="139"/>
    </location>
</feature>
<dbReference type="AlphaFoldDB" id="A0A4S2KIN2"/>
<reference evidence="2 3" key="1">
    <citation type="journal article" date="2019" name="Philos. Trans. R. Soc. Lond., B, Biol. Sci.">
        <title>Ant behaviour and brain gene expression of defending hosts depend on the ecological success of the intruding social parasite.</title>
        <authorList>
            <person name="Kaur R."/>
            <person name="Stoldt M."/>
            <person name="Jongepier E."/>
            <person name="Feldmeyer B."/>
            <person name="Menzel F."/>
            <person name="Bornberg-Bauer E."/>
            <person name="Foitzik S."/>
        </authorList>
    </citation>
    <scope>NUCLEOTIDE SEQUENCE [LARGE SCALE GENOMIC DNA]</scope>
    <source>
        <tissue evidence="2">Whole body</tissue>
    </source>
</reference>
<gene>
    <name evidence="2" type="ORF">DBV15_05018</name>
</gene>
<keyword evidence="2" id="KW-0675">Receptor</keyword>
<evidence type="ECO:0000313" key="3">
    <source>
        <dbReference type="Proteomes" id="UP000310200"/>
    </source>
</evidence>
<keyword evidence="3" id="KW-1185">Reference proteome</keyword>
<evidence type="ECO:0000313" key="2">
    <source>
        <dbReference type="EMBL" id="TGZ49372.1"/>
    </source>
</evidence>
<evidence type="ECO:0000256" key="1">
    <source>
        <dbReference type="SAM" id="MobiDB-lite"/>
    </source>
</evidence>
<organism evidence="2 3">
    <name type="scientific">Temnothorax longispinosus</name>
    <dbReference type="NCBI Taxonomy" id="300112"/>
    <lineage>
        <taxon>Eukaryota</taxon>
        <taxon>Metazoa</taxon>
        <taxon>Ecdysozoa</taxon>
        <taxon>Arthropoda</taxon>
        <taxon>Hexapoda</taxon>
        <taxon>Insecta</taxon>
        <taxon>Pterygota</taxon>
        <taxon>Neoptera</taxon>
        <taxon>Endopterygota</taxon>
        <taxon>Hymenoptera</taxon>
        <taxon>Apocrita</taxon>
        <taxon>Aculeata</taxon>
        <taxon>Formicoidea</taxon>
        <taxon>Formicidae</taxon>
        <taxon>Myrmicinae</taxon>
        <taxon>Temnothorax</taxon>
    </lineage>
</organism>
<name>A0A4S2KIN2_9HYME</name>
<dbReference type="Proteomes" id="UP000310200">
    <property type="component" value="Unassembled WGS sequence"/>
</dbReference>
<protein>
    <submittedName>
        <fullName evidence="2">Fibroblast growth factor receptor</fullName>
    </submittedName>
</protein>
<comment type="caution">
    <text evidence="2">The sequence shown here is derived from an EMBL/GenBank/DDBJ whole genome shotgun (WGS) entry which is preliminary data.</text>
</comment>
<sequence>MSGVERVEMATICIIFGILAILGVGLTQGRTVRLVHSSVNSFSRKIASQIKRVNATRRAWYAVVASRRFVKEVCYAVFSYRKRNNRSEAWLVRVVRREKKCEGRSASDEEASESESGSTNEKRTARRSPEMRLEEIFPT</sequence>